<evidence type="ECO:0000313" key="3">
    <source>
        <dbReference type="Proteomes" id="UP000192247"/>
    </source>
</evidence>
<dbReference type="EMBL" id="MNPL01004552">
    <property type="protein sequence ID" value="OQR76674.1"/>
    <property type="molecule type" value="Genomic_DNA"/>
</dbReference>
<feature type="chain" id="PRO_5010740852" description="Secreted protein" evidence="1">
    <location>
        <begin position="21"/>
        <end position="235"/>
    </location>
</feature>
<protein>
    <recommendedName>
        <fullName evidence="4">Secreted protein</fullName>
    </recommendedName>
</protein>
<dbReference type="AlphaFoldDB" id="A0A1V9XT40"/>
<sequence>MQLCSGIVLGVLLIPTSTIAASTNTVSTGTTTYNISHSDTSSGDFIKEKIQNLLNSLPSEPVSVSPFHLKIKKKLLLGFIMTHRDIDAWFGNGQVTGLNSIKVQKCRNTVVDGEHNVVSCSLNLDNVTETYEAAVTGFSIFGGMRNEIISISFRGTSYELKIRYDKSYTHGRVITFVLERFRTVVFAPDFGFNSERKFRFENRIALEAINSVVDMISNKIVFDLNRMLKDTAVKR</sequence>
<dbReference type="InParanoid" id="A0A1V9XT40"/>
<evidence type="ECO:0000313" key="2">
    <source>
        <dbReference type="EMBL" id="OQR76674.1"/>
    </source>
</evidence>
<name>A0A1V9XT40_9ACAR</name>
<proteinExistence type="predicted"/>
<evidence type="ECO:0000256" key="1">
    <source>
        <dbReference type="SAM" id="SignalP"/>
    </source>
</evidence>
<evidence type="ECO:0008006" key="4">
    <source>
        <dbReference type="Google" id="ProtNLM"/>
    </source>
</evidence>
<keyword evidence="3" id="KW-1185">Reference proteome</keyword>
<dbReference type="OrthoDB" id="6532963at2759"/>
<comment type="caution">
    <text evidence="2">The sequence shown here is derived from an EMBL/GenBank/DDBJ whole genome shotgun (WGS) entry which is preliminary data.</text>
</comment>
<feature type="signal peptide" evidence="1">
    <location>
        <begin position="1"/>
        <end position="20"/>
    </location>
</feature>
<dbReference type="Proteomes" id="UP000192247">
    <property type="component" value="Unassembled WGS sequence"/>
</dbReference>
<organism evidence="2 3">
    <name type="scientific">Tropilaelaps mercedesae</name>
    <dbReference type="NCBI Taxonomy" id="418985"/>
    <lineage>
        <taxon>Eukaryota</taxon>
        <taxon>Metazoa</taxon>
        <taxon>Ecdysozoa</taxon>
        <taxon>Arthropoda</taxon>
        <taxon>Chelicerata</taxon>
        <taxon>Arachnida</taxon>
        <taxon>Acari</taxon>
        <taxon>Parasitiformes</taxon>
        <taxon>Mesostigmata</taxon>
        <taxon>Gamasina</taxon>
        <taxon>Dermanyssoidea</taxon>
        <taxon>Laelapidae</taxon>
        <taxon>Tropilaelaps</taxon>
    </lineage>
</organism>
<gene>
    <name evidence="2" type="ORF">BIW11_07628</name>
</gene>
<reference evidence="2 3" key="1">
    <citation type="journal article" date="2017" name="Gigascience">
        <title>Draft genome of the honey bee ectoparasitic mite, Tropilaelaps mercedesae, is shaped by the parasitic life history.</title>
        <authorList>
            <person name="Dong X."/>
            <person name="Armstrong S.D."/>
            <person name="Xia D."/>
            <person name="Makepeace B.L."/>
            <person name="Darby A.C."/>
            <person name="Kadowaki T."/>
        </authorList>
    </citation>
    <scope>NUCLEOTIDE SEQUENCE [LARGE SCALE GENOMIC DNA]</scope>
    <source>
        <strain evidence="2">Wuxi-XJTLU</strain>
    </source>
</reference>
<keyword evidence="1" id="KW-0732">Signal</keyword>
<accession>A0A1V9XT40</accession>